<keyword evidence="2" id="KW-1185">Reference proteome</keyword>
<dbReference type="Gene3D" id="3.30.70.60">
    <property type="match status" value="1"/>
</dbReference>
<dbReference type="InterPro" id="IPR014717">
    <property type="entry name" value="Transl_elong_EF1B/ribsomal_bS6"/>
</dbReference>
<sequence>MIRSRSLRNLFFVFLITVVLIGTFLSFNLRVSQNEHAISSLQTQIMSQLSQIAQQNQWLKNDHHSRHFGKRLETGNAQTKWIQLLYQFAGNTNVQIQSVTFTSAENGLNTKMNTSLRGSPPQSVSNLTIQLSLYGQRAKLLQFIQDVQTVPWITGITSVNLSLSVAGPSQMNVTCVVPYET</sequence>
<dbReference type="AlphaFoldDB" id="A0A101XSJ1"/>
<evidence type="ECO:0000313" key="2">
    <source>
        <dbReference type="Proteomes" id="UP000053557"/>
    </source>
</evidence>
<evidence type="ECO:0000313" key="1">
    <source>
        <dbReference type="EMBL" id="KUO96735.1"/>
    </source>
</evidence>
<protein>
    <submittedName>
        <fullName evidence="1">Uncharacterized protein</fullName>
    </submittedName>
</protein>
<gene>
    <name evidence="1" type="ORF">ATW55_07900</name>
</gene>
<dbReference type="EMBL" id="LPVJ01000009">
    <property type="protein sequence ID" value="KUO96735.1"/>
    <property type="molecule type" value="Genomic_DNA"/>
</dbReference>
<dbReference type="Proteomes" id="UP000053557">
    <property type="component" value="Unassembled WGS sequence"/>
</dbReference>
<name>A0A101XSJ1_9BACL</name>
<accession>A0A101XSJ1</accession>
<comment type="caution">
    <text evidence="1">The sequence shown here is derived from an EMBL/GenBank/DDBJ whole genome shotgun (WGS) entry which is preliminary data.</text>
</comment>
<reference evidence="1 2" key="1">
    <citation type="submission" date="2015-12" db="EMBL/GenBank/DDBJ databases">
        <title>Draft genome sequence of Acidibacillus ferrooxidans ITV001, isolated from a chalcopyrite acid mine drainage site in Brazil.</title>
        <authorList>
            <person name="Dall'Agnol H."/>
            <person name="Nancucheo I."/>
            <person name="Johnson B."/>
            <person name="Oliveira R."/>
            <person name="Leite L."/>
            <person name="Pylro V."/>
            <person name="Nunes G.L."/>
            <person name="Tzotzos G."/>
            <person name="Fernandes G.R."/>
            <person name="Dutra J."/>
            <person name="Orellana S.C."/>
            <person name="Oliveira G."/>
        </authorList>
    </citation>
    <scope>NUCLEOTIDE SEQUENCE [LARGE SCALE GENOMIC DNA]</scope>
    <source>
        <strain evidence="2">ITV01</strain>
    </source>
</reference>
<organism evidence="1 2">
    <name type="scientific">Ferroacidibacillus organovorans</name>
    <dbReference type="NCBI Taxonomy" id="1765683"/>
    <lineage>
        <taxon>Bacteria</taxon>
        <taxon>Bacillati</taxon>
        <taxon>Bacillota</taxon>
        <taxon>Bacilli</taxon>
        <taxon>Bacillales</taxon>
        <taxon>Alicyclobacillaceae</taxon>
        <taxon>Ferroacidibacillus</taxon>
    </lineage>
</organism>
<proteinExistence type="predicted"/>